<evidence type="ECO:0000259" key="2">
    <source>
        <dbReference type="Pfam" id="PF14479"/>
    </source>
</evidence>
<dbReference type="InterPro" id="IPR038305">
    <property type="entry name" value="HeLo_sf"/>
</dbReference>
<dbReference type="AlphaFoldDB" id="A0A3E2H7S0"/>
<keyword evidence="4" id="KW-1185">Reference proteome</keyword>
<dbReference type="InterPro" id="IPR029498">
    <property type="entry name" value="HeLo_dom"/>
</dbReference>
<feature type="non-terminal residue" evidence="3">
    <location>
        <position position="1"/>
    </location>
</feature>
<gene>
    <name evidence="3" type="ORF">B7463_g6895</name>
</gene>
<feature type="domain" description="Prion-inhibition and propagation HeLo" evidence="2">
    <location>
        <begin position="127"/>
        <end position="302"/>
    </location>
</feature>
<sequence length="366" mass="40995">MVDVDMAAPIIPTTRRLANNANHRAVKQNRVESASLTIAHRNWYQNCHAAGNAVVQYGNKYKTVNVAGDLIIRTNYWLKILYKADKYAERTGHVRIGAALRTTSRKPNQPPPPPSSINQVDEKLFRDLFATCVAHFEFIIRNRSGNPVHRFVETRLNNLEARFTAWGKAVGLDQDSHSNNASVRISFEPNVADTLTCMIALFQEPDSYGLKPSGQSAESRKPDKWWPFRHPLGSASTDLSALGSVTRSEIHDVDKFSKLIKQLKGLIEDLEIFTRDPAILRRQYDFVADGLDSLSDTEILEDIENARIDENDTVSDIASIRLRQVRAGVDPEQQSSSGKSKQESFYTALTRQSALARVSTSQSLTI</sequence>
<feature type="non-terminal residue" evidence="3">
    <location>
        <position position="366"/>
    </location>
</feature>
<proteinExistence type="predicted"/>
<dbReference type="OrthoDB" id="20872at2759"/>
<comment type="caution">
    <text evidence="3">The sequence shown here is derived from an EMBL/GenBank/DDBJ whole genome shotgun (WGS) entry which is preliminary data.</text>
</comment>
<feature type="region of interest" description="Disordered" evidence="1">
    <location>
        <begin position="98"/>
        <end position="118"/>
    </location>
</feature>
<name>A0A3E2H7S0_SCYLI</name>
<evidence type="ECO:0000256" key="1">
    <source>
        <dbReference type="SAM" id="MobiDB-lite"/>
    </source>
</evidence>
<evidence type="ECO:0000313" key="3">
    <source>
        <dbReference type="EMBL" id="RFU29446.1"/>
    </source>
</evidence>
<protein>
    <recommendedName>
        <fullName evidence="2">Prion-inhibition and propagation HeLo domain-containing protein</fullName>
    </recommendedName>
</protein>
<organism evidence="3 4">
    <name type="scientific">Scytalidium lignicola</name>
    <name type="common">Hyphomycete</name>
    <dbReference type="NCBI Taxonomy" id="5539"/>
    <lineage>
        <taxon>Eukaryota</taxon>
        <taxon>Fungi</taxon>
        <taxon>Dikarya</taxon>
        <taxon>Ascomycota</taxon>
        <taxon>Pezizomycotina</taxon>
        <taxon>Leotiomycetes</taxon>
        <taxon>Leotiomycetes incertae sedis</taxon>
        <taxon>Scytalidium</taxon>
    </lineage>
</organism>
<dbReference type="Proteomes" id="UP000258309">
    <property type="component" value="Unassembled WGS sequence"/>
</dbReference>
<dbReference type="Gene3D" id="1.20.120.1020">
    <property type="entry name" value="Prion-inhibition and propagation, HeLo domain"/>
    <property type="match status" value="1"/>
</dbReference>
<dbReference type="EMBL" id="NCSJ02000128">
    <property type="protein sequence ID" value="RFU29446.1"/>
    <property type="molecule type" value="Genomic_DNA"/>
</dbReference>
<reference evidence="3 4" key="1">
    <citation type="submission" date="2018-05" db="EMBL/GenBank/DDBJ databases">
        <title>Draft genome sequence of Scytalidium lignicola DSM 105466, a ubiquitous saprotrophic fungus.</title>
        <authorList>
            <person name="Buettner E."/>
            <person name="Gebauer A.M."/>
            <person name="Hofrichter M."/>
            <person name="Liers C."/>
            <person name="Kellner H."/>
        </authorList>
    </citation>
    <scope>NUCLEOTIDE SEQUENCE [LARGE SCALE GENOMIC DNA]</scope>
    <source>
        <strain evidence="3 4">DSM 105466</strain>
    </source>
</reference>
<accession>A0A3E2H7S0</accession>
<evidence type="ECO:0000313" key="4">
    <source>
        <dbReference type="Proteomes" id="UP000258309"/>
    </source>
</evidence>
<dbReference type="Pfam" id="PF14479">
    <property type="entry name" value="HeLo"/>
    <property type="match status" value="1"/>
</dbReference>